<feature type="transmembrane region" description="Helical" evidence="1">
    <location>
        <begin position="297"/>
        <end position="316"/>
    </location>
</feature>
<dbReference type="GO" id="GO:0016787">
    <property type="term" value="F:hydrolase activity"/>
    <property type="evidence" value="ECO:0007669"/>
    <property type="project" value="UniProtKB-KW"/>
</dbReference>
<feature type="domain" description="Acyltransferase 3" evidence="2">
    <location>
        <begin position="13"/>
        <end position="313"/>
    </location>
</feature>
<dbReference type="PANTHER" id="PTHR23028:SF53">
    <property type="entry name" value="ACYL_TRANSF_3 DOMAIN-CONTAINING PROTEIN"/>
    <property type="match status" value="1"/>
</dbReference>
<keyword evidence="1" id="KW-0812">Transmembrane</keyword>
<protein>
    <submittedName>
        <fullName evidence="3">Peptidoglycan/LPS O-acetylase OafA/YrhL, contains acyltransferase and SGNH-hydrolase domains</fullName>
    </submittedName>
</protein>
<gene>
    <name evidence="3" type="ORF">SAMN05192530_101443</name>
</gene>
<feature type="transmembrane region" description="Helical" evidence="1">
    <location>
        <begin position="41"/>
        <end position="66"/>
    </location>
</feature>
<dbReference type="PANTHER" id="PTHR23028">
    <property type="entry name" value="ACETYLTRANSFERASE"/>
    <property type="match status" value="1"/>
</dbReference>
<feature type="transmembrane region" description="Helical" evidence="1">
    <location>
        <begin position="236"/>
        <end position="253"/>
    </location>
</feature>
<keyword evidence="3" id="KW-0808">Transferase</keyword>
<keyword evidence="1" id="KW-0472">Membrane</keyword>
<dbReference type="Pfam" id="PF01757">
    <property type="entry name" value="Acyl_transf_3"/>
    <property type="match status" value="1"/>
</dbReference>
<name>A0A1H0CSB3_9HYPH</name>
<keyword evidence="3" id="KW-0378">Hydrolase</keyword>
<dbReference type="InterPro" id="IPR002656">
    <property type="entry name" value="Acyl_transf_3_dom"/>
</dbReference>
<evidence type="ECO:0000256" key="1">
    <source>
        <dbReference type="SAM" id="Phobius"/>
    </source>
</evidence>
<feature type="transmembrane region" description="Helical" evidence="1">
    <location>
        <begin position="128"/>
        <end position="149"/>
    </location>
</feature>
<feature type="transmembrane region" description="Helical" evidence="1">
    <location>
        <begin position="16"/>
        <end position="35"/>
    </location>
</feature>
<dbReference type="OrthoDB" id="9767863at2"/>
<keyword evidence="3" id="KW-0012">Acyltransferase</keyword>
<feature type="transmembrane region" description="Helical" evidence="1">
    <location>
        <begin position="336"/>
        <end position="356"/>
    </location>
</feature>
<dbReference type="GO" id="GO:0016747">
    <property type="term" value="F:acyltransferase activity, transferring groups other than amino-acyl groups"/>
    <property type="evidence" value="ECO:0007669"/>
    <property type="project" value="InterPro"/>
</dbReference>
<dbReference type="RefSeq" id="WP_090668190.1">
    <property type="nucleotide sequence ID" value="NZ_FNIT01000001.1"/>
</dbReference>
<feature type="transmembrane region" description="Helical" evidence="1">
    <location>
        <begin position="209"/>
        <end position="230"/>
    </location>
</feature>
<feature type="transmembrane region" description="Helical" evidence="1">
    <location>
        <begin position="179"/>
        <end position="202"/>
    </location>
</feature>
<dbReference type="EMBL" id="FNIT01000001">
    <property type="protein sequence ID" value="SDN60768.1"/>
    <property type="molecule type" value="Genomic_DNA"/>
</dbReference>
<dbReference type="PRINTS" id="PR00173">
    <property type="entry name" value="EDTRNSPORT"/>
</dbReference>
<keyword evidence="1" id="KW-1133">Transmembrane helix</keyword>
<proteinExistence type="predicted"/>
<dbReference type="Proteomes" id="UP000198793">
    <property type="component" value="Unassembled WGS sequence"/>
</dbReference>
<dbReference type="InterPro" id="IPR050879">
    <property type="entry name" value="Acyltransferase_3"/>
</dbReference>
<evidence type="ECO:0000259" key="2">
    <source>
        <dbReference type="Pfam" id="PF01757"/>
    </source>
</evidence>
<dbReference type="STRING" id="1166073.SAMN05192530_101443"/>
<keyword evidence="4" id="KW-1185">Reference proteome</keyword>
<evidence type="ECO:0000313" key="3">
    <source>
        <dbReference type="EMBL" id="SDN60768.1"/>
    </source>
</evidence>
<dbReference type="GO" id="GO:0000271">
    <property type="term" value="P:polysaccharide biosynthetic process"/>
    <property type="evidence" value="ECO:0007669"/>
    <property type="project" value="TreeGrafter"/>
</dbReference>
<reference evidence="3 4" key="1">
    <citation type="submission" date="2016-10" db="EMBL/GenBank/DDBJ databases">
        <authorList>
            <person name="de Groot N.N."/>
        </authorList>
    </citation>
    <scope>NUCLEOTIDE SEQUENCE [LARGE SCALE GENOMIC DNA]</scope>
    <source>
        <strain evidence="4">L7-484,KACC 16230,DSM 25025</strain>
    </source>
</reference>
<feature type="transmembrane region" description="Helical" evidence="1">
    <location>
        <begin position="87"/>
        <end position="108"/>
    </location>
</feature>
<evidence type="ECO:0000313" key="4">
    <source>
        <dbReference type="Proteomes" id="UP000198793"/>
    </source>
</evidence>
<dbReference type="AlphaFoldDB" id="A0A1H0CSB3"/>
<feature type="transmembrane region" description="Helical" evidence="1">
    <location>
        <begin position="274"/>
        <end position="291"/>
    </location>
</feature>
<dbReference type="GO" id="GO:0016020">
    <property type="term" value="C:membrane"/>
    <property type="evidence" value="ECO:0007669"/>
    <property type="project" value="TreeGrafter"/>
</dbReference>
<feature type="transmembrane region" description="Helical" evidence="1">
    <location>
        <begin position="156"/>
        <end position="173"/>
    </location>
</feature>
<accession>A0A1H0CSB3</accession>
<sequence length="358" mass="38340">MDNAAAPLPRQRNIQWLRAVAALMVLLYHASHYLAAERGDATMSAIFGGTFGLLGVAIFFAISGALMAELLPRTAPPLFLLHRVARLYPAFLVASLLLPPLVTGRVSVDLRALSLVPIGDNGSYRLRVEWTLIFELFYYMALTALAALGGARRLRLFALGWLAVILVAAAWLPELRQATLVPTIVDLPFLAANAAFAGGLLVPDLVRRGLFQPALGAVAAGLAMLLLGFGFTAGRLLASLVGVILVGLALSAPPRSGPEGLVARLATRLGDWSYALYLCHVPVVLVVMRGMEAPPLILWLLAVTLSLAVSVPLGLLDLAIYRRLRARLDRARPQALARGAGIYATVYVVVAAVFLFKR</sequence>
<organism evidence="3 4">
    <name type="scientific">Aureimonas jatrophae</name>
    <dbReference type="NCBI Taxonomy" id="1166073"/>
    <lineage>
        <taxon>Bacteria</taxon>
        <taxon>Pseudomonadati</taxon>
        <taxon>Pseudomonadota</taxon>
        <taxon>Alphaproteobacteria</taxon>
        <taxon>Hyphomicrobiales</taxon>
        <taxon>Aurantimonadaceae</taxon>
        <taxon>Aureimonas</taxon>
    </lineage>
</organism>